<dbReference type="AlphaFoldDB" id="A0A5Q0CA72"/>
<evidence type="ECO:0000313" key="3">
    <source>
        <dbReference type="Proteomes" id="UP000326881"/>
    </source>
</evidence>
<accession>A0A5Q0CA72</accession>
<dbReference type="EMBL" id="CP043498">
    <property type="protein sequence ID" value="QFY60910.1"/>
    <property type="molecule type" value="Genomic_DNA"/>
</dbReference>
<dbReference type="RefSeq" id="WP_153271103.1">
    <property type="nucleotide sequence ID" value="NZ_CP043498.1"/>
</dbReference>
<dbReference type="OrthoDB" id="8399238at2"/>
<protein>
    <submittedName>
        <fullName evidence="2">DUF1127 domain-containing protein</fullName>
    </submittedName>
</protein>
<sequence>MADNVGEQTRTGVEAGTAAGLWGRVVRYFRQLAEKRQGRRSLAELTGDQLDDIGVTRSEARAEIGKSWFRD</sequence>
<name>A0A5Q0CA72_9HYPH</name>
<dbReference type="Pfam" id="PF06568">
    <property type="entry name" value="YjiS-like"/>
    <property type="match status" value="1"/>
</dbReference>
<evidence type="ECO:0000259" key="1">
    <source>
        <dbReference type="Pfam" id="PF06568"/>
    </source>
</evidence>
<organism evidence="2 3">
    <name type="scientific">Rhizobium grahamii</name>
    <dbReference type="NCBI Taxonomy" id="1120045"/>
    <lineage>
        <taxon>Bacteria</taxon>
        <taxon>Pseudomonadati</taxon>
        <taxon>Pseudomonadota</taxon>
        <taxon>Alphaproteobacteria</taxon>
        <taxon>Hyphomicrobiales</taxon>
        <taxon>Rhizobiaceae</taxon>
        <taxon>Rhizobium/Agrobacterium group</taxon>
        <taxon>Rhizobium</taxon>
    </lineage>
</organism>
<dbReference type="KEGG" id="rgr:FZ934_11075"/>
<feature type="domain" description="YjiS-like" evidence="1">
    <location>
        <begin position="26"/>
        <end position="61"/>
    </location>
</feature>
<evidence type="ECO:0000313" key="2">
    <source>
        <dbReference type="EMBL" id="QFY60910.1"/>
    </source>
</evidence>
<reference evidence="2 3" key="1">
    <citation type="submission" date="2019-08" db="EMBL/GenBank/DDBJ databases">
        <title>Prosopis cineraria nodule microbiome.</title>
        <authorList>
            <person name="Ali R."/>
            <person name="Chaluvadi S.R."/>
            <person name="Wang X."/>
        </authorList>
    </citation>
    <scope>NUCLEOTIDE SEQUENCE [LARGE SCALE GENOMIC DNA]</scope>
    <source>
        <strain evidence="2 3">BG7</strain>
    </source>
</reference>
<proteinExistence type="predicted"/>
<gene>
    <name evidence="2" type="ORF">FZ934_11075</name>
</gene>
<dbReference type="Proteomes" id="UP000326881">
    <property type="component" value="Chromosome"/>
</dbReference>
<dbReference type="InterPro" id="IPR009506">
    <property type="entry name" value="YjiS-like"/>
</dbReference>
<keyword evidence="3" id="KW-1185">Reference proteome</keyword>